<keyword evidence="1" id="KW-0245">EGF-like domain</keyword>
<dbReference type="GO" id="GO:0007219">
    <property type="term" value="P:Notch signaling pathway"/>
    <property type="evidence" value="ECO:0007669"/>
    <property type="project" value="InterPro"/>
</dbReference>
<organism evidence="6 7">
    <name type="scientific">Tetranychus urticae</name>
    <name type="common">Two-spotted spider mite</name>
    <dbReference type="NCBI Taxonomy" id="32264"/>
    <lineage>
        <taxon>Eukaryota</taxon>
        <taxon>Metazoa</taxon>
        <taxon>Ecdysozoa</taxon>
        <taxon>Arthropoda</taxon>
        <taxon>Chelicerata</taxon>
        <taxon>Arachnida</taxon>
        <taxon>Acari</taxon>
        <taxon>Acariformes</taxon>
        <taxon>Trombidiformes</taxon>
        <taxon>Prostigmata</taxon>
        <taxon>Eleutherengona</taxon>
        <taxon>Raphignathae</taxon>
        <taxon>Tetranychoidea</taxon>
        <taxon>Tetranychidae</taxon>
        <taxon>Tetranychus</taxon>
    </lineage>
</organism>
<evidence type="ECO:0000259" key="5">
    <source>
        <dbReference type="Pfam" id="PF07657"/>
    </source>
</evidence>
<accession>T1JZP4</accession>
<evidence type="ECO:0000256" key="1">
    <source>
        <dbReference type="ARBA" id="ARBA00022536"/>
    </source>
</evidence>
<protein>
    <recommendedName>
        <fullName evidence="5">Notch ligand N-terminal domain-containing protein</fullName>
    </recommendedName>
</protein>
<dbReference type="Gene3D" id="2.60.40.3510">
    <property type="match status" value="1"/>
</dbReference>
<dbReference type="InterPro" id="IPR011651">
    <property type="entry name" value="Notch_ligand_N"/>
</dbReference>
<sequence length="179" mass="20591">MAIPTTFNHIDIGIHRTAECKTKCNISLKICLRHYKNKMIHQIKFNFTWVREFAITLEAFHTSGSGRDATKKRLLMHSFQEAVIVSSAWKEKTILTNQTIIVAQMRVLCDRYYFGEGCFQKCSPCDYCDILVCAGGCHNGTCKTPGKCACTMIMKAFHVINVEFERNYTKILRLRPNRL</sequence>
<reference evidence="7" key="1">
    <citation type="submission" date="2011-08" db="EMBL/GenBank/DDBJ databases">
        <authorList>
            <person name="Rombauts S."/>
        </authorList>
    </citation>
    <scope>NUCLEOTIDE SEQUENCE</scope>
    <source>
        <strain evidence="7">London</strain>
    </source>
</reference>
<dbReference type="Proteomes" id="UP000015104">
    <property type="component" value="Unassembled WGS sequence"/>
</dbReference>
<dbReference type="HOGENOM" id="CLU_1505365_0_0_1"/>
<keyword evidence="7" id="KW-1185">Reference proteome</keyword>
<feature type="domain" description="Notch ligand N-terminal" evidence="5">
    <location>
        <begin position="42"/>
        <end position="107"/>
    </location>
</feature>
<dbReference type="AlphaFoldDB" id="T1JZP4"/>
<evidence type="ECO:0000256" key="2">
    <source>
        <dbReference type="ARBA" id="ARBA00022692"/>
    </source>
</evidence>
<dbReference type="EMBL" id="CAEY01001125">
    <property type="status" value="NOT_ANNOTATED_CDS"/>
    <property type="molecule type" value="Genomic_DNA"/>
</dbReference>
<evidence type="ECO:0000313" key="6">
    <source>
        <dbReference type="EnsemblMetazoa" id="tetur03g04730.1"/>
    </source>
</evidence>
<dbReference type="GO" id="GO:0016020">
    <property type="term" value="C:membrane"/>
    <property type="evidence" value="ECO:0007669"/>
    <property type="project" value="UniProtKB-SubCell"/>
</dbReference>
<keyword evidence="2" id="KW-0812">Transmembrane</keyword>
<evidence type="ECO:0000256" key="3">
    <source>
        <dbReference type="ARBA" id="ARBA00022737"/>
    </source>
</evidence>
<name>T1JZP4_TETUR</name>
<evidence type="ECO:0000313" key="7">
    <source>
        <dbReference type="Proteomes" id="UP000015104"/>
    </source>
</evidence>
<dbReference type="EnsemblMetazoa" id="tetur03g04730.1">
    <property type="protein sequence ID" value="tetur03g04730.1"/>
    <property type="gene ID" value="tetur03g04730"/>
</dbReference>
<keyword evidence="4" id="KW-1133">Transmembrane helix</keyword>
<proteinExistence type="predicted"/>
<dbReference type="Pfam" id="PF07657">
    <property type="entry name" value="MNNL"/>
    <property type="match status" value="1"/>
</dbReference>
<evidence type="ECO:0000256" key="4">
    <source>
        <dbReference type="ARBA" id="ARBA00022989"/>
    </source>
</evidence>
<keyword evidence="4" id="KW-0472">Membrane</keyword>
<dbReference type="STRING" id="32264.T1JZP4"/>
<reference evidence="6" key="2">
    <citation type="submission" date="2015-06" db="UniProtKB">
        <authorList>
            <consortium name="EnsemblMetazoa"/>
        </authorList>
    </citation>
    <scope>IDENTIFICATION</scope>
</reference>
<dbReference type="eggNOG" id="KOG1217">
    <property type="taxonomic scope" value="Eukaryota"/>
</dbReference>
<keyword evidence="3" id="KW-0677">Repeat</keyword>